<comment type="cofactor">
    <cofactor evidence="1">
        <name>a divalent metal cation</name>
        <dbReference type="ChEBI" id="CHEBI:60240"/>
    </cofactor>
</comment>
<keyword evidence="6" id="KW-0378">Hydrolase</keyword>
<evidence type="ECO:0000256" key="4">
    <source>
        <dbReference type="ARBA" id="ARBA00022722"/>
    </source>
</evidence>
<evidence type="ECO:0000256" key="1">
    <source>
        <dbReference type="ARBA" id="ARBA00001968"/>
    </source>
</evidence>
<evidence type="ECO:0000313" key="9">
    <source>
        <dbReference type="EMBL" id="KAL3677630.1"/>
    </source>
</evidence>
<sequence length="350" mass="39800">MLAAAEEAGGSGVCWWVKERSLIWYDYYLSRGYEESRWVATLRMPKRFFRVIVEKVGPLVTKADTRFRTDVRIAATLFRLATGSNYFHTAERFGVGYATLQEFMPEVISAIIRVLGPSYLKWPQSEDMRKITRKFERTCGLPNIQGAIDCTFVPVRCPAQHADSYYKRKYIASLVLQGISDVDGAFLDISCGLLGSCNDRRVLRRSRFLEKVEAGELLREPTVTINDGFLLRPYLLGDAGYVLENWLMCPFSLNGSSSAGHRLFTERQIRGRICIERSFGILKARWRILTVGITSSLTWASKIVHCCCMLHNFLVKNRVAMHDSMSVGEHEARSGWLFLGFNSPGCILYL</sequence>
<dbReference type="GO" id="GO:0005634">
    <property type="term" value="C:nucleus"/>
    <property type="evidence" value="ECO:0007669"/>
    <property type="project" value="UniProtKB-SubCell"/>
</dbReference>
<dbReference type="GO" id="GO:0016787">
    <property type="term" value="F:hydrolase activity"/>
    <property type="evidence" value="ECO:0007669"/>
    <property type="project" value="UniProtKB-KW"/>
</dbReference>
<proteinExistence type="inferred from homology"/>
<evidence type="ECO:0000256" key="6">
    <source>
        <dbReference type="ARBA" id="ARBA00022801"/>
    </source>
</evidence>
<name>A0ABD3GHR7_9MARC</name>
<protein>
    <recommendedName>
        <fullName evidence="8">DDE Tnp4 domain-containing protein</fullName>
    </recommendedName>
</protein>
<dbReference type="InterPro" id="IPR027806">
    <property type="entry name" value="HARBI1_dom"/>
</dbReference>
<keyword evidence="4" id="KW-0540">Nuclease</keyword>
<keyword evidence="5" id="KW-0479">Metal-binding</keyword>
<evidence type="ECO:0000256" key="5">
    <source>
        <dbReference type="ARBA" id="ARBA00022723"/>
    </source>
</evidence>
<evidence type="ECO:0000256" key="3">
    <source>
        <dbReference type="ARBA" id="ARBA00006958"/>
    </source>
</evidence>
<keyword evidence="10" id="KW-1185">Reference proteome</keyword>
<evidence type="ECO:0000259" key="8">
    <source>
        <dbReference type="Pfam" id="PF13359"/>
    </source>
</evidence>
<accession>A0ABD3GHR7</accession>
<dbReference type="Pfam" id="PF13359">
    <property type="entry name" value="DDE_Tnp_4"/>
    <property type="match status" value="1"/>
</dbReference>
<dbReference type="EMBL" id="JBJQOH010000008">
    <property type="protein sequence ID" value="KAL3677630.1"/>
    <property type="molecule type" value="Genomic_DNA"/>
</dbReference>
<feature type="domain" description="DDE Tnp4" evidence="8">
    <location>
        <begin position="148"/>
        <end position="312"/>
    </location>
</feature>
<organism evidence="9 10">
    <name type="scientific">Riccia sorocarpa</name>
    <dbReference type="NCBI Taxonomy" id="122646"/>
    <lineage>
        <taxon>Eukaryota</taxon>
        <taxon>Viridiplantae</taxon>
        <taxon>Streptophyta</taxon>
        <taxon>Embryophyta</taxon>
        <taxon>Marchantiophyta</taxon>
        <taxon>Marchantiopsida</taxon>
        <taxon>Marchantiidae</taxon>
        <taxon>Marchantiales</taxon>
        <taxon>Ricciaceae</taxon>
        <taxon>Riccia</taxon>
    </lineage>
</organism>
<dbReference type="GO" id="GO:0046872">
    <property type="term" value="F:metal ion binding"/>
    <property type="evidence" value="ECO:0007669"/>
    <property type="project" value="UniProtKB-KW"/>
</dbReference>
<evidence type="ECO:0000256" key="2">
    <source>
        <dbReference type="ARBA" id="ARBA00004123"/>
    </source>
</evidence>
<dbReference type="Proteomes" id="UP001633002">
    <property type="component" value="Unassembled WGS sequence"/>
</dbReference>
<evidence type="ECO:0000313" key="10">
    <source>
        <dbReference type="Proteomes" id="UP001633002"/>
    </source>
</evidence>
<reference evidence="9 10" key="1">
    <citation type="submission" date="2024-09" db="EMBL/GenBank/DDBJ databases">
        <title>Chromosome-scale assembly of Riccia sorocarpa.</title>
        <authorList>
            <person name="Paukszto L."/>
        </authorList>
    </citation>
    <scope>NUCLEOTIDE SEQUENCE [LARGE SCALE GENOMIC DNA]</scope>
    <source>
        <strain evidence="9">LP-2024</strain>
        <tissue evidence="9">Aerial parts of the thallus</tissue>
    </source>
</reference>
<dbReference type="PANTHER" id="PTHR22930">
    <property type="match status" value="1"/>
</dbReference>
<keyword evidence="7" id="KW-0539">Nucleus</keyword>
<evidence type="ECO:0000256" key="7">
    <source>
        <dbReference type="ARBA" id="ARBA00023242"/>
    </source>
</evidence>
<dbReference type="GO" id="GO:0004518">
    <property type="term" value="F:nuclease activity"/>
    <property type="evidence" value="ECO:0007669"/>
    <property type="project" value="UniProtKB-KW"/>
</dbReference>
<dbReference type="AlphaFoldDB" id="A0ABD3GHR7"/>
<comment type="caution">
    <text evidence="9">The sequence shown here is derived from an EMBL/GenBank/DDBJ whole genome shotgun (WGS) entry which is preliminary data.</text>
</comment>
<dbReference type="PANTHER" id="PTHR22930:SF85">
    <property type="entry name" value="GH03217P-RELATED"/>
    <property type="match status" value="1"/>
</dbReference>
<gene>
    <name evidence="9" type="ORF">R1sor_027578</name>
</gene>
<comment type="subcellular location">
    <subcellularLocation>
        <location evidence="2">Nucleus</location>
    </subcellularLocation>
</comment>
<dbReference type="InterPro" id="IPR045249">
    <property type="entry name" value="HARBI1-like"/>
</dbReference>
<comment type="similarity">
    <text evidence="3">Belongs to the HARBI1 family.</text>
</comment>